<dbReference type="GO" id="GO:0051287">
    <property type="term" value="F:NAD binding"/>
    <property type="evidence" value="ECO:0007669"/>
    <property type="project" value="InterPro"/>
</dbReference>
<evidence type="ECO:0000256" key="1">
    <source>
        <dbReference type="SAM" id="MobiDB-lite"/>
    </source>
</evidence>
<dbReference type="InterPro" id="IPR036220">
    <property type="entry name" value="UDP-Glc/GDP-Man_DH_C_sf"/>
</dbReference>
<feature type="non-terminal residue" evidence="3">
    <location>
        <position position="1"/>
    </location>
</feature>
<protein>
    <recommendedName>
        <fullName evidence="2">UDP-glucose/GDP-mannose dehydrogenase C-terminal domain-containing protein</fullName>
    </recommendedName>
</protein>
<dbReference type="Pfam" id="PF03720">
    <property type="entry name" value="UDPG_MGDP_dh_C"/>
    <property type="match status" value="1"/>
</dbReference>
<reference evidence="3" key="2">
    <citation type="journal article" date="2014" name="ISME J.">
        <title>Microbial stratification in low pH oxic and suboxic macroscopic growths along an acid mine drainage.</title>
        <authorList>
            <person name="Mendez-Garcia C."/>
            <person name="Mesa V."/>
            <person name="Sprenger R.R."/>
            <person name="Richter M."/>
            <person name="Diez M.S."/>
            <person name="Solano J."/>
            <person name="Bargiela R."/>
            <person name="Golyshina O.V."/>
            <person name="Manteca A."/>
            <person name="Ramos J.L."/>
            <person name="Gallego J.R."/>
            <person name="Llorente I."/>
            <person name="Martins Dos Santos V.A."/>
            <person name="Jensen O.N."/>
            <person name="Pelaez A.I."/>
            <person name="Sanchez J."/>
            <person name="Ferrer M."/>
        </authorList>
    </citation>
    <scope>NUCLEOTIDE SEQUENCE</scope>
</reference>
<organism evidence="3">
    <name type="scientific">mine drainage metagenome</name>
    <dbReference type="NCBI Taxonomy" id="410659"/>
    <lineage>
        <taxon>unclassified sequences</taxon>
        <taxon>metagenomes</taxon>
        <taxon>ecological metagenomes</taxon>
    </lineage>
</organism>
<comment type="caution">
    <text evidence="3">The sequence shown here is derived from an EMBL/GenBank/DDBJ whole genome shotgun (WGS) entry which is preliminary data.</text>
</comment>
<dbReference type="GO" id="GO:0016616">
    <property type="term" value="F:oxidoreductase activity, acting on the CH-OH group of donors, NAD or NADP as acceptor"/>
    <property type="evidence" value="ECO:0007669"/>
    <property type="project" value="InterPro"/>
</dbReference>
<feature type="region of interest" description="Disordered" evidence="1">
    <location>
        <begin position="82"/>
        <end position="101"/>
    </location>
</feature>
<dbReference type="SUPFAM" id="SSF52413">
    <property type="entry name" value="UDP-glucose/GDP-mannose dehydrogenase C-terminal domain"/>
    <property type="match status" value="1"/>
</dbReference>
<proteinExistence type="predicted"/>
<evidence type="ECO:0000313" key="3">
    <source>
        <dbReference type="EMBL" id="EQD35051.1"/>
    </source>
</evidence>
<dbReference type="InterPro" id="IPR014027">
    <property type="entry name" value="UDP-Glc/GDP-Man_DH_C"/>
</dbReference>
<accession>T0YHX5</accession>
<dbReference type="AlphaFoldDB" id="T0YHX5"/>
<feature type="domain" description="UDP-glucose/GDP-mannose dehydrogenase C-terminal" evidence="2">
    <location>
        <begin position="13"/>
        <end position="63"/>
    </location>
</feature>
<gene>
    <name evidence="3" type="ORF">B2A_12565</name>
</gene>
<reference evidence="3" key="1">
    <citation type="submission" date="2013-08" db="EMBL/GenBank/DDBJ databases">
        <authorList>
            <person name="Mendez C."/>
            <person name="Richter M."/>
            <person name="Ferrer M."/>
            <person name="Sanchez J."/>
        </authorList>
    </citation>
    <scope>NUCLEOTIDE SEQUENCE</scope>
</reference>
<dbReference type="Gene3D" id="3.40.50.720">
    <property type="entry name" value="NAD(P)-binding Rossmann-like Domain"/>
    <property type="match status" value="1"/>
</dbReference>
<name>T0YHX5_9ZZZZ</name>
<sequence length="101" mass="10920">RREWVAHSGFPATAIRFCRTPEEALAGADAAVVHTPWPAYRAFSAAWVRTMRSPLVIDLRRALPGAMRRRSDVVWVGLGASPHAPPEDAMVGHPPANGGGR</sequence>
<evidence type="ECO:0000259" key="2">
    <source>
        <dbReference type="Pfam" id="PF03720"/>
    </source>
</evidence>
<dbReference type="EMBL" id="AUZZ01009067">
    <property type="protein sequence ID" value="EQD35051.1"/>
    <property type="molecule type" value="Genomic_DNA"/>
</dbReference>